<accession>A0A1F6E6E5</accession>
<gene>
    <name evidence="2" type="ORF">A3C20_03080</name>
</gene>
<keyword evidence="1" id="KW-0812">Transmembrane</keyword>
<organism evidence="2 3">
    <name type="scientific">Candidatus Kaiserbacteria bacterium RIFCSPHIGHO2_02_FULL_55_25</name>
    <dbReference type="NCBI Taxonomy" id="1798498"/>
    <lineage>
        <taxon>Bacteria</taxon>
        <taxon>Candidatus Kaiseribacteriota</taxon>
    </lineage>
</organism>
<keyword evidence="1" id="KW-0472">Membrane</keyword>
<evidence type="ECO:0000256" key="1">
    <source>
        <dbReference type="SAM" id="Phobius"/>
    </source>
</evidence>
<dbReference type="AlphaFoldDB" id="A0A1F6E6E5"/>
<sequence>MRFGRKVGRDTAMNRDLDAAAWEVVLFNALIVMFGSFMVSAGMLINEAAALVLSPYTLVKAGYVLLIVAGAFALFHRNVARDSERVKWYAAIVCEWAGSLCVASAAISMPQKMSTVLYVLMGIVLLVGATCLRASRPRDMMWQAIIRTRTFGEMANRTETQLKLPL</sequence>
<evidence type="ECO:0000313" key="2">
    <source>
        <dbReference type="EMBL" id="OGG69248.1"/>
    </source>
</evidence>
<dbReference type="EMBL" id="MFLL01000015">
    <property type="protein sequence ID" value="OGG69248.1"/>
    <property type="molecule type" value="Genomic_DNA"/>
</dbReference>
<protein>
    <submittedName>
        <fullName evidence="2">Uncharacterized protein</fullName>
    </submittedName>
</protein>
<feature type="transmembrane region" description="Helical" evidence="1">
    <location>
        <begin position="115"/>
        <end position="132"/>
    </location>
</feature>
<reference evidence="2 3" key="1">
    <citation type="journal article" date="2016" name="Nat. Commun.">
        <title>Thousands of microbial genomes shed light on interconnected biogeochemical processes in an aquifer system.</title>
        <authorList>
            <person name="Anantharaman K."/>
            <person name="Brown C.T."/>
            <person name="Hug L.A."/>
            <person name="Sharon I."/>
            <person name="Castelle C.J."/>
            <person name="Probst A.J."/>
            <person name="Thomas B.C."/>
            <person name="Singh A."/>
            <person name="Wilkins M.J."/>
            <person name="Karaoz U."/>
            <person name="Brodie E.L."/>
            <person name="Williams K.H."/>
            <person name="Hubbard S.S."/>
            <person name="Banfield J.F."/>
        </authorList>
    </citation>
    <scope>NUCLEOTIDE SEQUENCE [LARGE SCALE GENOMIC DNA]</scope>
</reference>
<name>A0A1F6E6E5_9BACT</name>
<dbReference type="Proteomes" id="UP000176914">
    <property type="component" value="Unassembled WGS sequence"/>
</dbReference>
<feature type="transmembrane region" description="Helical" evidence="1">
    <location>
        <begin position="88"/>
        <end position="109"/>
    </location>
</feature>
<proteinExistence type="predicted"/>
<evidence type="ECO:0000313" key="3">
    <source>
        <dbReference type="Proteomes" id="UP000176914"/>
    </source>
</evidence>
<comment type="caution">
    <text evidence="2">The sequence shown here is derived from an EMBL/GenBank/DDBJ whole genome shotgun (WGS) entry which is preliminary data.</text>
</comment>
<feature type="transmembrane region" description="Helical" evidence="1">
    <location>
        <begin position="57"/>
        <end position="76"/>
    </location>
</feature>
<feature type="transmembrane region" description="Helical" evidence="1">
    <location>
        <begin position="21"/>
        <end position="45"/>
    </location>
</feature>
<keyword evidence="1" id="KW-1133">Transmembrane helix</keyword>